<evidence type="ECO:0000256" key="1">
    <source>
        <dbReference type="SAM" id="MobiDB-lite"/>
    </source>
</evidence>
<dbReference type="Proteomes" id="UP000829196">
    <property type="component" value="Unassembled WGS sequence"/>
</dbReference>
<proteinExistence type="predicted"/>
<gene>
    <name evidence="3" type="ORF">KFK09_010429</name>
</gene>
<dbReference type="InterPro" id="IPR057173">
    <property type="entry name" value="DUF7851"/>
</dbReference>
<comment type="caution">
    <text evidence="3">The sequence shown here is derived from an EMBL/GenBank/DDBJ whole genome shotgun (WGS) entry which is preliminary data.</text>
</comment>
<keyword evidence="4" id="KW-1185">Reference proteome</keyword>
<dbReference type="OrthoDB" id="736665at2759"/>
<accession>A0A8T3B9V4</accession>
<feature type="compositionally biased region" description="Basic and acidic residues" evidence="1">
    <location>
        <begin position="1"/>
        <end position="19"/>
    </location>
</feature>
<dbReference type="Pfam" id="PF25236">
    <property type="entry name" value="DUF7851"/>
    <property type="match status" value="1"/>
</dbReference>
<reference evidence="3" key="1">
    <citation type="journal article" date="2022" name="Front. Genet.">
        <title>Chromosome-Scale Assembly of the Dendrobium nobile Genome Provides Insights Into the Molecular Mechanism of the Biosynthesis of the Medicinal Active Ingredient of Dendrobium.</title>
        <authorList>
            <person name="Xu Q."/>
            <person name="Niu S.-C."/>
            <person name="Li K.-L."/>
            <person name="Zheng P.-J."/>
            <person name="Zhang X.-J."/>
            <person name="Jia Y."/>
            <person name="Liu Y."/>
            <person name="Niu Y.-X."/>
            <person name="Yu L.-H."/>
            <person name="Chen D.-F."/>
            <person name="Zhang G.-Q."/>
        </authorList>
    </citation>
    <scope>NUCLEOTIDE SEQUENCE</scope>
    <source>
        <tissue evidence="3">Leaf</tissue>
    </source>
</reference>
<feature type="domain" description="DUF7851" evidence="2">
    <location>
        <begin position="15"/>
        <end position="195"/>
    </location>
</feature>
<evidence type="ECO:0000313" key="3">
    <source>
        <dbReference type="EMBL" id="KAI0509832.1"/>
    </source>
</evidence>
<evidence type="ECO:0000313" key="4">
    <source>
        <dbReference type="Proteomes" id="UP000829196"/>
    </source>
</evidence>
<evidence type="ECO:0000259" key="2">
    <source>
        <dbReference type="Pfam" id="PF25236"/>
    </source>
</evidence>
<organism evidence="3 4">
    <name type="scientific">Dendrobium nobile</name>
    <name type="common">Orchid</name>
    <dbReference type="NCBI Taxonomy" id="94219"/>
    <lineage>
        <taxon>Eukaryota</taxon>
        <taxon>Viridiplantae</taxon>
        <taxon>Streptophyta</taxon>
        <taxon>Embryophyta</taxon>
        <taxon>Tracheophyta</taxon>
        <taxon>Spermatophyta</taxon>
        <taxon>Magnoliopsida</taxon>
        <taxon>Liliopsida</taxon>
        <taxon>Asparagales</taxon>
        <taxon>Orchidaceae</taxon>
        <taxon>Epidendroideae</taxon>
        <taxon>Malaxideae</taxon>
        <taxon>Dendrobiinae</taxon>
        <taxon>Dendrobium</taxon>
    </lineage>
</organism>
<dbReference type="PANTHER" id="PTHR36375:SF1">
    <property type="entry name" value="OS05G0459300 PROTEIN"/>
    <property type="match status" value="1"/>
</dbReference>
<sequence length="206" mass="23096">MEEKPKRQENKTPRKKDATFKPSSAVKGLRFGGQFLTKSFTVRRATTPELLKLLNYPSPSSSFPSTIAYLPTTFTILAHEAYHTLTLGLGTRRSKALLFIFDSESLCSAVERSWTPVIPLGDVNRRFLRELAGCEMARFKFRKGCLTFYLYAVRRRGSPGFDRADDLRALVESVAALNDFLDYTSMLAMPSQRSLGDSPQLVAAVN</sequence>
<name>A0A8T3B9V4_DENNO</name>
<dbReference type="PANTHER" id="PTHR36375">
    <property type="entry name" value="OS05G0459300 PROTEIN"/>
    <property type="match status" value="1"/>
</dbReference>
<protein>
    <recommendedName>
        <fullName evidence="2">DUF7851 domain-containing protein</fullName>
    </recommendedName>
</protein>
<feature type="region of interest" description="Disordered" evidence="1">
    <location>
        <begin position="1"/>
        <end position="23"/>
    </location>
</feature>
<dbReference type="AlphaFoldDB" id="A0A8T3B9V4"/>
<dbReference type="EMBL" id="JAGYWB010000009">
    <property type="protein sequence ID" value="KAI0509832.1"/>
    <property type="molecule type" value="Genomic_DNA"/>
</dbReference>